<dbReference type="Proteomes" id="UP000594430">
    <property type="component" value="Chromosome"/>
</dbReference>
<protein>
    <submittedName>
        <fullName evidence="1">Uncharacterized protein</fullName>
    </submittedName>
</protein>
<name>A0A7S9L741_9PSED</name>
<accession>A0A7S9L741</accession>
<evidence type="ECO:0000313" key="1">
    <source>
        <dbReference type="EMBL" id="QPH48791.1"/>
    </source>
</evidence>
<gene>
    <name evidence="1" type="ORF">IZU98_20860</name>
</gene>
<dbReference type="AlphaFoldDB" id="A0A7S9L741"/>
<reference evidence="1 2" key="1">
    <citation type="submission" date="2020-11" db="EMBL/GenBank/DDBJ databases">
        <title>Pseudomonas fulva producing VIM-24.</title>
        <authorList>
            <person name="Liu S."/>
        </authorList>
    </citation>
    <scope>NUCLEOTIDE SEQUENCE [LARGE SCALE GENOMIC DNA]</scope>
    <source>
        <strain evidence="1 2">ZDHY414</strain>
    </source>
</reference>
<proteinExistence type="predicted"/>
<dbReference type="RefSeq" id="WP_196110250.1">
    <property type="nucleotide sequence ID" value="NZ_CP064943.1"/>
</dbReference>
<dbReference type="EMBL" id="CP064946">
    <property type="protein sequence ID" value="QPH48791.1"/>
    <property type="molecule type" value="Genomic_DNA"/>
</dbReference>
<organism evidence="1 2">
    <name type="scientific">Pseudomonas fulva</name>
    <dbReference type="NCBI Taxonomy" id="47880"/>
    <lineage>
        <taxon>Bacteria</taxon>
        <taxon>Pseudomonadati</taxon>
        <taxon>Pseudomonadota</taxon>
        <taxon>Gammaproteobacteria</taxon>
        <taxon>Pseudomonadales</taxon>
        <taxon>Pseudomonadaceae</taxon>
        <taxon>Pseudomonas</taxon>
    </lineage>
</organism>
<sequence length="245" mass="26874">MKSLNAPDRPYSSVPVDPEKLLQASFGSIFPEPALNHRVWVRYIELDEASDTAVLSVQAQNVDDGSTQFYTAQVTRQQAIDWSGPLDIVIVDGSYHHIEQKLVTNNPKATALKTLPCPTDALVLGEKHQAALYAPKGTVIRLPSTWETVHHRTLYHLADGTRKFIVNLGGDRHLEYPVDTSAGPLGVPGDFMAFEGSGYVSLIVGRLSEGELIRDDSKPLMLLGLGKGQWLREPDRWSLIGGGAH</sequence>
<evidence type="ECO:0000313" key="2">
    <source>
        <dbReference type="Proteomes" id="UP000594430"/>
    </source>
</evidence>